<accession>A0ABQ3NEV3</accession>
<gene>
    <name evidence="3" type="ORF">Scinn_06870</name>
</gene>
<reference evidence="4" key="1">
    <citation type="submission" date="2020-09" db="EMBL/GenBank/DDBJ databases">
        <title>Whole genome shotgun sequence of Streptomyces cinnamonensis NBRC 15873.</title>
        <authorList>
            <person name="Komaki H."/>
            <person name="Tamura T."/>
        </authorList>
    </citation>
    <scope>NUCLEOTIDE SEQUENCE [LARGE SCALE GENOMIC DNA]</scope>
    <source>
        <strain evidence="4">NBRC 15873</strain>
    </source>
</reference>
<dbReference type="Pfam" id="PF20087">
    <property type="entry name" value="DUF6479"/>
    <property type="match status" value="1"/>
</dbReference>
<sequence>MLRMDMILSVDSILTDVAWFPVIGLAVVALLLGGFKLGQLVRAKEPPPPSAEEQPHLPNGGAVYEVREERDQVEIPEGGLRPHEMQGYGNFGSTTSSHPDEVRKERESGYKLPEGPGPHPQPGAPPDAGRGAHA</sequence>
<keyword evidence="2" id="KW-0472">Membrane</keyword>
<feature type="compositionally biased region" description="Basic and acidic residues" evidence="1">
    <location>
        <begin position="98"/>
        <end position="109"/>
    </location>
</feature>
<name>A0ABQ3NEV3_STRVG</name>
<protein>
    <recommendedName>
        <fullName evidence="5">Secreted protein</fullName>
    </recommendedName>
</protein>
<proteinExistence type="predicted"/>
<organism evidence="3 4">
    <name type="scientific">Streptomyces virginiae</name>
    <name type="common">Streptomyces cinnamonensis</name>
    <dbReference type="NCBI Taxonomy" id="1961"/>
    <lineage>
        <taxon>Bacteria</taxon>
        <taxon>Bacillati</taxon>
        <taxon>Actinomycetota</taxon>
        <taxon>Actinomycetes</taxon>
        <taxon>Kitasatosporales</taxon>
        <taxon>Streptomycetaceae</taxon>
        <taxon>Streptomyces</taxon>
    </lineage>
</organism>
<keyword evidence="2" id="KW-1133">Transmembrane helix</keyword>
<dbReference type="Proteomes" id="UP000660554">
    <property type="component" value="Unassembled WGS sequence"/>
</dbReference>
<evidence type="ECO:0000313" key="3">
    <source>
        <dbReference type="EMBL" id="GHI11224.1"/>
    </source>
</evidence>
<comment type="caution">
    <text evidence="3">The sequence shown here is derived from an EMBL/GenBank/DDBJ whole genome shotgun (WGS) entry which is preliminary data.</text>
</comment>
<evidence type="ECO:0008006" key="5">
    <source>
        <dbReference type="Google" id="ProtNLM"/>
    </source>
</evidence>
<keyword evidence="2" id="KW-0812">Transmembrane</keyword>
<feature type="transmembrane region" description="Helical" evidence="2">
    <location>
        <begin position="12"/>
        <end position="35"/>
    </location>
</feature>
<evidence type="ECO:0000256" key="1">
    <source>
        <dbReference type="SAM" id="MobiDB-lite"/>
    </source>
</evidence>
<evidence type="ECO:0000313" key="4">
    <source>
        <dbReference type="Proteomes" id="UP000660554"/>
    </source>
</evidence>
<evidence type="ECO:0000256" key="2">
    <source>
        <dbReference type="SAM" id="Phobius"/>
    </source>
</evidence>
<keyword evidence="4" id="KW-1185">Reference proteome</keyword>
<feature type="compositionally biased region" description="Pro residues" evidence="1">
    <location>
        <begin position="115"/>
        <end position="125"/>
    </location>
</feature>
<dbReference type="EMBL" id="BNDV01000002">
    <property type="protein sequence ID" value="GHI11224.1"/>
    <property type="molecule type" value="Genomic_DNA"/>
</dbReference>
<dbReference type="InterPro" id="IPR045513">
    <property type="entry name" value="DUF6479"/>
</dbReference>
<feature type="region of interest" description="Disordered" evidence="1">
    <location>
        <begin position="41"/>
        <end position="134"/>
    </location>
</feature>